<sequence length="278" mass="29877">MEKINKKICVITGGSSGIGLATAFRMGRKGYTLVLAARTPAKMEKAIARLKEEQLEVTACRCDISDWESVQKMAAYAQSLGEVSIVLHIAGMSPHMGNAEAIMRGNALGTVHIHDAFYPILARGGCLVDTSSMSAYLTPEFIMPKKAFPLASTDRDAFLRKMVARVNLLPPKSRAGAAYAISKYFVIQYAKKEAARFGKRGVRVLSITPGNFDTPMGELEKEEAANYLRYNAIQRLGRPDEIAALFAAVSDPEMGYLTGCDILCDGGCIAGGAKALGG</sequence>
<comment type="caution">
    <text evidence="4">The sequence shown here is derived from an EMBL/GenBank/DDBJ whole genome shotgun (WGS) entry which is preliminary data.</text>
</comment>
<reference evidence="4" key="1">
    <citation type="submission" date="2015-02" db="EMBL/GenBank/DDBJ databases">
        <title>A novel member of the family Ruminococcaceae isolated from human feces.</title>
        <authorList>
            <person name="Shkoporov A.N."/>
            <person name="Chaplin A.V."/>
            <person name="Motuzova O.V."/>
            <person name="Kafarskaia L.I."/>
            <person name="Khokhlova E.V."/>
            <person name="Efimov B.A."/>
        </authorList>
    </citation>
    <scope>NUCLEOTIDE SEQUENCE [LARGE SCALE GENOMIC DNA]</scope>
    <source>
        <strain evidence="4">585-1</strain>
    </source>
</reference>
<dbReference type="GO" id="GO:0006633">
    <property type="term" value="P:fatty acid biosynthetic process"/>
    <property type="evidence" value="ECO:0007669"/>
    <property type="project" value="TreeGrafter"/>
</dbReference>
<protein>
    <submittedName>
        <fullName evidence="4">Short-chain dehydrogenase</fullName>
    </submittedName>
</protein>
<evidence type="ECO:0000313" key="5">
    <source>
        <dbReference type="Proteomes" id="UP000032483"/>
    </source>
</evidence>
<dbReference type="AlphaFoldDB" id="A0A0D8IXT3"/>
<dbReference type="InterPro" id="IPR036291">
    <property type="entry name" value="NAD(P)-bd_dom_sf"/>
</dbReference>
<dbReference type="EMBL" id="JXXK01000020">
    <property type="protein sequence ID" value="KJF39284.1"/>
    <property type="molecule type" value="Genomic_DNA"/>
</dbReference>
<evidence type="ECO:0000256" key="1">
    <source>
        <dbReference type="ARBA" id="ARBA00006484"/>
    </source>
</evidence>
<dbReference type="PANTHER" id="PTHR42760">
    <property type="entry name" value="SHORT-CHAIN DEHYDROGENASES/REDUCTASES FAMILY MEMBER"/>
    <property type="match status" value="1"/>
</dbReference>
<dbReference type="RefSeq" id="WP_050005863.1">
    <property type="nucleotide sequence ID" value="NZ_JXXK01000020.1"/>
</dbReference>
<dbReference type="Proteomes" id="UP000032483">
    <property type="component" value="Unassembled WGS sequence"/>
</dbReference>
<keyword evidence="5" id="KW-1185">Reference proteome</keyword>
<dbReference type="CDD" id="cd05233">
    <property type="entry name" value="SDR_c"/>
    <property type="match status" value="1"/>
</dbReference>
<accession>A0A0D8IXT3</accession>
<dbReference type="PATRIC" id="fig|1550024.3.peg.3026"/>
<dbReference type="GO" id="GO:0016616">
    <property type="term" value="F:oxidoreductase activity, acting on the CH-OH group of donors, NAD or NADP as acceptor"/>
    <property type="evidence" value="ECO:0007669"/>
    <property type="project" value="TreeGrafter"/>
</dbReference>
<comment type="similarity">
    <text evidence="1">Belongs to the short-chain dehydrogenases/reductases (SDR) family.</text>
</comment>
<dbReference type="GO" id="GO:0048038">
    <property type="term" value="F:quinone binding"/>
    <property type="evidence" value="ECO:0007669"/>
    <property type="project" value="TreeGrafter"/>
</dbReference>
<organism evidence="4 5">
    <name type="scientific">Ruthenibacterium lactatiformans</name>
    <dbReference type="NCBI Taxonomy" id="1550024"/>
    <lineage>
        <taxon>Bacteria</taxon>
        <taxon>Bacillati</taxon>
        <taxon>Bacillota</taxon>
        <taxon>Clostridia</taxon>
        <taxon>Eubacteriales</taxon>
        <taxon>Oscillospiraceae</taxon>
        <taxon>Ruthenibacterium</taxon>
    </lineage>
</organism>
<dbReference type="SUPFAM" id="SSF51735">
    <property type="entry name" value="NAD(P)-binding Rossmann-fold domains"/>
    <property type="match status" value="1"/>
</dbReference>
<dbReference type="InterPro" id="IPR057326">
    <property type="entry name" value="KR_dom"/>
</dbReference>
<name>A0A0D8IXT3_9FIRM</name>
<dbReference type="Pfam" id="PF00106">
    <property type="entry name" value="adh_short"/>
    <property type="match status" value="1"/>
</dbReference>
<dbReference type="Pfam" id="PF13561">
    <property type="entry name" value="adh_short_C2"/>
    <property type="match status" value="1"/>
</dbReference>
<feature type="domain" description="Ketoreductase" evidence="3">
    <location>
        <begin position="7"/>
        <end position="218"/>
    </location>
</feature>
<proteinExistence type="inferred from homology"/>
<gene>
    <name evidence="4" type="ORF">TQ39_13275</name>
</gene>
<dbReference type="SMART" id="SM00822">
    <property type="entry name" value="PKS_KR"/>
    <property type="match status" value="1"/>
</dbReference>
<dbReference type="PRINTS" id="PR00081">
    <property type="entry name" value="GDHRDH"/>
</dbReference>
<dbReference type="InterPro" id="IPR002347">
    <property type="entry name" value="SDR_fam"/>
</dbReference>
<dbReference type="GeneID" id="42857544"/>
<keyword evidence="2" id="KW-0560">Oxidoreductase</keyword>
<dbReference type="Gene3D" id="3.40.50.720">
    <property type="entry name" value="NAD(P)-binding Rossmann-like Domain"/>
    <property type="match status" value="1"/>
</dbReference>
<evidence type="ECO:0000256" key="2">
    <source>
        <dbReference type="ARBA" id="ARBA00023002"/>
    </source>
</evidence>
<dbReference type="PANTHER" id="PTHR42760:SF133">
    <property type="entry name" value="3-OXOACYL-[ACYL-CARRIER-PROTEIN] REDUCTASE"/>
    <property type="match status" value="1"/>
</dbReference>
<evidence type="ECO:0000259" key="3">
    <source>
        <dbReference type="SMART" id="SM00822"/>
    </source>
</evidence>
<evidence type="ECO:0000313" key="4">
    <source>
        <dbReference type="EMBL" id="KJF39284.1"/>
    </source>
</evidence>